<dbReference type="eggNOG" id="KOG0917">
    <property type="taxonomic scope" value="Eukaryota"/>
</dbReference>
<feature type="region of interest" description="Disordered" evidence="3">
    <location>
        <begin position="306"/>
        <end position="385"/>
    </location>
</feature>
<evidence type="ECO:0000313" key="5">
    <source>
        <dbReference type="EMBL" id="ACO61985.1"/>
    </source>
</evidence>
<feature type="compositionally biased region" description="Pro residues" evidence="3">
    <location>
        <begin position="186"/>
        <end position="200"/>
    </location>
</feature>
<dbReference type="OrthoDB" id="391137at2759"/>
<evidence type="ECO:0000256" key="1">
    <source>
        <dbReference type="ARBA" id="ARBA00004308"/>
    </source>
</evidence>
<dbReference type="RefSeq" id="XP_002500727.1">
    <property type="nucleotide sequence ID" value="XM_002500681.1"/>
</dbReference>
<dbReference type="InterPro" id="IPR039431">
    <property type="entry name" value="Vta1/CALS_N"/>
</dbReference>
<dbReference type="Proteomes" id="UP000002009">
    <property type="component" value="Chromosome 3"/>
</dbReference>
<dbReference type="OMA" id="HNSLMAY"/>
<evidence type="ECO:0000256" key="3">
    <source>
        <dbReference type="SAM" id="MobiDB-lite"/>
    </source>
</evidence>
<dbReference type="GO" id="GO:0005771">
    <property type="term" value="C:multivesicular body"/>
    <property type="evidence" value="ECO:0007669"/>
    <property type="project" value="TreeGrafter"/>
</dbReference>
<dbReference type="STRING" id="296587.C1E2W6"/>
<dbReference type="AlphaFoldDB" id="C1E2W6"/>
<dbReference type="GeneID" id="8242348"/>
<dbReference type="InterPro" id="IPR023175">
    <property type="entry name" value="Vta1/CALS_N_sf"/>
</dbReference>
<feature type="region of interest" description="Disordered" evidence="3">
    <location>
        <begin position="159"/>
        <end position="285"/>
    </location>
</feature>
<dbReference type="InParanoid" id="C1E2W6"/>
<dbReference type="Gene3D" id="1.25.40.270">
    <property type="entry name" value="Vacuolar protein sorting-associated protein vta1"/>
    <property type="match status" value="1"/>
</dbReference>
<dbReference type="Pfam" id="PF04652">
    <property type="entry name" value="Vta1"/>
    <property type="match status" value="1"/>
</dbReference>
<organism evidence="5 6">
    <name type="scientific">Micromonas commoda (strain RCC299 / NOUM17 / CCMP2709)</name>
    <name type="common">Picoplanktonic green alga</name>
    <dbReference type="NCBI Taxonomy" id="296587"/>
    <lineage>
        <taxon>Eukaryota</taxon>
        <taxon>Viridiplantae</taxon>
        <taxon>Chlorophyta</taxon>
        <taxon>Mamiellophyceae</taxon>
        <taxon>Mamiellales</taxon>
        <taxon>Mamiellaceae</taxon>
        <taxon>Micromonas</taxon>
    </lineage>
</organism>
<sequence>MVTPASAGGTPRELAPFIKRADEIQAHNSLMAYYCRLQAVELGMAAPPERRPHRVLASLIANLEATKPKAGLVDPATDFAVCRQFALSVYARADRNDVNASGTSNAPPTRTQVEAFSAAGTFLAALDQSSFAGMCDDDIRARREYAEWRAWDLATAMHAGRQPSPVNGHGGGSSPKETRGGIDAFTPPPPAAPRSPPAPERPAVSVESRFESLAVETPPHAAVPRSTPEPPPSAAPLPPRPPPPPGHRSPSMEPPSPRTSDPDGSRWEPQWGNGGAPHREDDAVLYREREGGYKLARVLKVDTSVDPPGYVVEVDGAERSTEAGRLAPAPKPRRRSDGGGGGLTQGLTQSTGGGNGSDSDGCVDASAAFAPPSRSGCRGGAEGVPSDAYVPSRSDMALAHEFAMEAAQCLDPSRGDHEGALEFLRRATDALERRR</sequence>
<keyword evidence="6" id="KW-1185">Reference proteome</keyword>
<keyword evidence="2" id="KW-0472">Membrane</keyword>
<evidence type="ECO:0000313" key="6">
    <source>
        <dbReference type="Proteomes" id="UP000002009"/>
    </source>
</evidence>
<feature type="compositionally biased region" description="Pro residues" evidence="3">
    <location>
        <begin position="227"/>
        <end position="257"/>
    </location>
</feature>
<dbReference type="GO" id="GO:0032511">
    <property type="term" value="P:late endosome to vacuole transport via multivesicular body sorting pathway"/>
    <property type="evidence" value="ECO:0007669"/>
    <property type="project" value="InterPro"/>
</dbReference>
<dbReference type="InterPro" id="IPR044538">
    <property type="entry name" value="Vta1-like"/>
</dbReference>
<dbReference type="PANTHER" id="PTHR46009">
    <property type="entry name" value="VACUOLAR PROTEIN SORTING-ASSOCIATED PROTEIN VTA1 HOMOLOG"/>
    <property type="match status" value="1"/>
</dbReference>
<dbReference type="EMBL" id="CP001324">
    <property type="protein sequence ID" value="ACO61985.1"/>
    <property type="molecule type" value="Genomic_DNA"/>
</dbReference>
<gene>
    <name evidence="5" type="ORF">MICPUN_57391</name>
</gene>
<protein>
    <recommendedName>
        <fullName evidence="4">Vta1/callose synthase N-terminal domain-containing protein</fullName>
    </recommendedName>
</protein>
<reference evidence="5 6" key="1">
    <citation type="journal article" date="2009" name="Science">
        <title>Green evolution and dynamic adaptations revealed by genomes of the marine picoeukaryotes Micromonas.</title>
        <authorList>
            <person name="Worden A.Z."/>
            <person name="Lee J.H."/>
            <person name="Mock T."/>
            <person name="Rouze P."/>
            <person name="Simmons M.P."/>
            <person name="Aerts A.L."/>
            <person name="Allen A.E."/>
            <person name="Cuvelier M.L."/>
            <person name="Derelle E."/>
            <person name="Everett M.V."/>
            <person name="Foulon E."/>
            <person name="Grimwood J."/>
            <person name="Gundlach H."/>
            <person name="Henrissat B."/>
            <person name="Napoli C."/>
            <person name="McDonald S.M."/>
            <person name="Parker M.S."/>
            <person name="Rombauts S."/>
            <person name="Salamov A."/>
            <person name="Von Dassow P."/>
            <person name="Badger J.H."/>
            <person name="Coutinho P.M."/>
            <person name="Demir E."/>
            <person name="Dubchak I."/>
            <person name="Gentemann C."/>
            <person name="Eikrem W."/>
            <person name="Gready J.E."/>
            <person name="John U."/>
            <person name="Lanier W."/>
            <person name="Lindquist E.A."/>
            <person name="Lucas S."/>
            <person name="Mayer K.F."/>
            <person name="Moreau H."/>
            <person name="Not F."/>
            <person name="Otillar R."/>
            <person name="Panaud O."/>
            <person name="Pangilinan J."/>
            <person name="Paulsen I."/>
            <person name="Piegu B."/>
            <person name="Poliakov A."/>
            <person name="Robbens S."/>
            <person name="Schmutz J."/>
            <person name="Toulza E."/>
            <person name="Wyss T."/>
            <person name="Zelensky A."/>
            <person name="Zhou K."/>
            <person name="Armbrust E.V."/>
            <person name="Bhattacharya D."/>
            <person name="Goodenough U.W."/>
            <person name="Van de Peer Y."/>
            <person name="Grigoriev I.V."/>
        </authorList>
    </citation>
    <scope>NUCLEOTIDE SEQUENCE [LARGE SCALE GENOMIC DNA]</scope>
    <source>
        <strain evidence="6">RCC299 / NOUM17</strain>
    </source>
</reference>
<dbReference type="PANTHER" id="PTHR46009:SF1">
    <property type="entry name" value="VACUOLAR PROTEIN SORTING-ASSOCIATED PROTEIN VTA1 HOMOLOG"/>
    <property type="match status" value="1"/>
</dbReference>
<dbReference type="KEGG" id="mis:MICPUN_57391"/>
<evidence type="ECO:0000256" key="2">
    <source>
        <dbReference type="ARBA" id="ARBA00023136"/>
    </source>
</evidence>
<proteinExistence type="predicted"/>
<name>C1E2W6_MICCC</name>
<feature type="domain" description="Vta1/callose synthase N-terminal" evidence="4">
    <location>
        <begin position="14"/>
        <end position="158"/>
    </location>
</feature>
<comment type="subcellular location">
    <subcellularLocation>
        <location evidence="1">Endomembrane system</location>
    </subcellularLocation>
</comment>
<accession>C1E2W6</accession>
<evidence type="ECO:0000259" key="4">
    <source>
        <dbReference type="Pfam" id="PF04652"/>
    </source>
</evidence>